<dbReference type="OrthoDB" id="2991373at2"/>
<evidence type="ECO:0000313" key="2">
    <source>
        <dbReference type="EMBL" id="EWG08613.1"/>
    </source>
</evidence>
<reference evidence="2 3" key="2">
    <citation type="journal article" date="2016" name="Sci. Rep.">
        <title>A novel serine protease, Sep1, from Bacillus firmus DS-1 has nematicidal activity and degrades multiple intestinal-associated nematode proteins.</title>
        <authorList>
            <person name="Geng C."/>
            <person name="Nie X."/>
            <person name="Tang Z."/>
            <person name="Zhang Y."/>
            <person name="Lin J."/>
            <person name="Sun M."/>
            <person name="Peng D."/>
        </authorList>
    </citation>
    <scope>NUCLEOTIDE SEQUENCE [LARGE SCALE GENOMIC DNA]</scope>
    <source>
        <strain evidence="2 3">DS1</strain>
    </source>
</reference>
<dbReference type="AlphaFoldDB" id="W7KR61"/>
<sequence length="135" mass="15924">MLTKIKIYYLFTYYHILLKKHGIKFLFNKLSGVQKPAKEMDFSFNEIKKLCMEIEEVRAKHVLKDKALCLHRSLVGYKLLREKGIDINLCIGIAKKDFEAHAWLLYENEVINDDENYVSNFNIIFQTNTEEGLCE</sequence>
<dbReference type="PATRIC" id="fig|1307436.3.peg.4950"/>
<comment type="caution">
    <text evidence="2">The sequence shown here is derived from an EMBL/GenBank/DDBJ whole genome shotgun (WGS) entry which is preliminary data.</text>
</comment>
<dbReference type="NCBIfam" id="NF033537">
    <property type="entry name" value="lasso_biosyn_B2"/>
    <property type="match status" value="1"/>
</dbReference>
<accession>W7KR61</accession>
<dbReference type="RefSeq" id="WP_035333143.1">
    <property type="nucleotide sequence ID" value="NZ_APVL01000034.1"/>
</dbReference>
<reference evidence="3" key="1">
    <citation type="submission" date="2013-03" db="EMBL/GenBank/DDBJ databases">
        <title>Draft genome sequence of Bacillus firmus DS1.</title>
        <authorList>
            <person name="Peng D."/>
            <person name="Zhu L."/>
            <person name="Sun M."/>
        </authorList>
    </citation>
    <scope>NUCLEOTIDE SEQUENCE [LARGE SCALE GENOMIC DNA]</scope>
    <source>
        <strain evidence="3">DS1</strain>
    </source>
</reference>
<proteinExistence type="predicted"/>
<organism evidence="2 3">
    <name type="scientific">Cytobacillus firmus DS1</name>
    <dbReference type="NCBI Taxonomy" id="1307436"/>
    <lineage>
        <taxon>Bacteria</taxon>
        <taxon>Bacillati</taxon>
        <taxon>Bacillota</taxon>
        <taxon>Bacilli</taxon>
        <taxon>Bacillales</taxon>
        <taxon>Bacillaceae</taxon>
        <taxon>Cytobacillus</taxon>
    </lineage>
</organism>
<feature type="domain" description="Microcin J25-processing protein McjB C-terminal" evidence="1">
    <location>
        <begin position="58"/>
        <end position="125"/>
    </location>
</feature>
<evidence type="ECO:0000259" key="1">
    <source>
        <dbReference type="Pfam" id="PF13471"/>
    </source>
</evidence>
<dbReference type="MEROPS" id="C96.001"/>
<evidence type="ECO:0000313" key="3">
    <source>
        <dbReference type="Proteomes" id="UP000019270"/>
    </source>
</evidence>
<dbReference type="EMBL" id="APVL01000034">
    <property type="protein sequence ID" value="EWG08613.1"/>
    <property type="molecule type" value="Genomic_DNA"/>
</dbReference>
<gene>
    <name evidence="2" type="ORF">PBF_23228</name>
</gene>
<dbReference type="InterPro" id="IPR053521">
    <property type="entry name" value="McjB-like"/>
</dbReference>
<dbReference type="InterPro" id="IPR032708">
    <property type="entry name" value="McjB_C"/>
</dbReference>
<dbReference type="Pfam" id="PF13471">
    <property type="entry name" value="Transglut_core3"/>
    <property type="match status" value="1"/>
</dbReference>
<protein>
    <recommendedName>
        <fullName evidence="1">Microcin J25-processing protein McjB C-terminal domain-containing protein</fullName>
    </recommendedName>
</protein>
<dbReference type="Proteomes" id="UP000019270">
    <property type="component" value="Unassembled WGS sequence"/>
</dbReference>
<name>W7KR61_CYTFI</name>